<evidence type="ECO:0000256" key="1">
    <source>
        <dbReference type="SAM" id="MobiDB-lite"/>
    </source>
</evidence>
<dbReference type="EMBL" id="JAPUFD010000011">
    <property type="protein sequence ID" value="MDI1490049.1"/>
    <property type="molecule type" value="Genomic_DNA"/>
</dbReference>
<gene>
    <name evidence="2" type="ORF">OHK93_001248</name>
</gene>
<reference evidence="2" key="1">
    <citation type="journal article" date="2023" name="Genome Biol. Evol.">
        <title>First Whole Genome Sequence and Flow Cytometry Genome Size Data for the Lichen-Forming Fungus Ramalina farinacea (Ascomycota).</title>
        <authorList>
            <person name="Llewellyn T."/>
            <person name="Mian S."/>
            <person name="Hill R."/>
            <person name="Leitch I.J."/>
            <person name="Gaya E."/>
        </authorList>
    </citation>
    <scope>NUCLEOTIDE SEQUENCE</scope>
    <source>
        <strain evidence="2">LIQ254RAFAR</strain>
    </source>
</reference>
<dbReference type="AlphaFoldDB" id="A0AA43TW24"/>
<evidence type="ECO:0000313" key="3">
    <source>
        <dbReference type="Proteomes" id="UP001161017"/>
    </source>
</evidence>
<sequence length="215" mass="20402">MADAYCGYVNGLEESPIGCSTGYCGFNSLIGAAGCCSSTVPGLAGYSLTDCTFTTTCYNSIDATGLDFNSMDLRCTDSASPYCARYTFTDVGYAALFCSDTATNVEAATTADDAGGGGAAASATGGTTAATASVTKKVPAATTAAGAAAPSKAGAGAGPSETGEAVGNPFPNAQGSAGAVGSATMVSGNGCAGGGPGKLGVVAVVAAVAAVYVGF</sequence>
<protein>
    <submittedName>
        <fullName evidence="2">Uncharacterized protein</fullName>
    </submittedName>
</protein>
<comment type="caution">
    <text evidence="2">The sequence shown here is derived from an EMBL/GenBank/DDBJ whole genome shotgun (WGS) entry which is preliminary data.</text>
</comment>
<proteinExistence type="predicted"/>
<organism evidence="2 3">
    <name type="scientific">Ramalina farinacea</name>
    <dbReference type="NCBI Taxonomy" id="258253"/>
    <lineage>
        <taxon>Eukaryota</taxon>
        <taxon>Fungi</taxon>
        <taxon>Dikarya</taxon>
        <taxon>Ascomycota</taxon>
        <taxon>Pezizomycotina</taxon>
        <taxon>Lecanoromycetes</taxon>
        <taxon>OSLEUM clade</taxon>
        <taxon>Lecanoromycetidae</taxon>
        <taxon>Lecanorales</taxon>
        <taxon>Lecanorineae</taxon>
        <taxon>Ramalinaceae</taxon>
        <taxon>Ramalina</taxon>
    </lineage>
</organism>
<dbReference type="Proteomes" id="UP001161017">
    <property type="component" value="Unassembled WGS sequence"/>
</dbReference>
<feature type="region of interest" description="Disordered" evidence="1">
    <location>
        <begin position="149"/>
        <end position="171"/>
    </location>
</feature>
<accession>A0AA43TW24</accession>
<keyword evidence="3" id="KW-1185">Reference proteome</keyword>
<name>A0AA43TW24_9LECA</name>
<evidence type="ECO:0000313" key="2">
    <source>
        <dbReference type="EMBL" id="MDI1490049.1"/>
    </source>
</evidence>